<protein>
    <submittedName>
        <fullName evidence="1">Uncharacterized protein</fullName>
    </submittedName>
</protein>
<sequence>MSLRGMETVYLISINTVLTAKSVDPHVPLADYLWFGPAGMLPVTPSGLLISIETAQQSSWPVSMALALGVQTSSSRVAAAMRAGIPSWRLLGRVSS</sequence>
<proteinExistence type="predicted"/>
<comment type="caution">
    <text evidence="1">The sequence shown here is derived from an EMBL/GenBank/DDBJ whole genome shotgun (WGS) entry which is preliminary data.</text>
</comment>
<evidence type="ECO:0000313" key="2">
    <source>
        <dbReference type="Proteomes" id="UP000836387"/>
    </source>
</evidence>
<accession>A0ACA9UCW7</accession>
<gene>
    <name evidence="1" type="ORF">CRV2_00020290</name>
</gene>
<dbReference type="Proteomes" id="UP000836387">
    <property type="component" value="Unassembled WGS sequence"/>
</dbReference>
<name>A0ACA9UCW7_BIOOC</name>
<reference evidence="1" key="1">
    <citation type="submission" date="2020-04" db="EMBL/GenBank/DDBJ databases">
        <authorList>
            <person name="Broberg M."/>
        </authorList>
    </citation>
    <scope>NUCLEOTIDE SEQUENCE</scope>
</reference>
<evidence type="ECO:0000313" key="1">
    <source>
        <dbReference type="EMBL" id="CAG9951175.1"/>
    </source>
</evidence>
<keyword evidence="2" id="KW-1185">Reference proteome</keyword>
<dbReference type="EMBL" id="CADEHS020000245">
    <property type="protein sequence ID" value="CAG9951175.1"/>
    <property type="molecule type" value="Genomic_DNA"/>
</dbReference>
<organism evidence="1 2">
    <name type="scientific">Clonostachys rosea f. rosea IK726</name>
    <dbReference type="NCBI Taxonomy" id="1349383"/>
    <lineage>
        <taxon>Eukaryota</taxon>
        <taxon>Fungi</taxon>
        <taxon>Dikarya</taxon>
        <taxon>Ascomycota</taxon>
        <taxon>Pezizomycotina</taxon>
        <taxon>Sordariomycetes</taxon>
        <taxon>Hypocreomycetidae</taxon>
        <taxon>Hypocreales</taxon>
        <taxon>Bionectriaceae</taxon>
        <taxon>Clonostachys</taxon>
    </lineage>
</organism>
<reference evidence="1" key="2">
    <citation type="submission" date="2021-10" db="EMBL/GenBank/DDBJ databases">
        <authorList>
            <person name="Piombo E."/>
        </authorList>
    </citation>
    <scope>NUCLEOTIDE SEQUENCE</scope>
</reference>